<keyword evidence="3 7" id="KW-0808">Transferase</keyword>
<accession>A0A673KEP4</accession>
<evidence type="ECO:0000256" key="5">
    <source>
        <dbReference type="ARBA" id="ARBA00023242"/>
    </source>
</evidence>
<gene>
    <name evidence="10" type="primary">LOC107720558</name>
</gene>
<dbReference type="GO" id="GO:0003714">
    <property type="term" value="F:transcription corepressor activity"/>
    <property type="evidence" value="ECO:0007669"/>
    <property type="project" value="TreeGrafter"/>
</dbReference>
<dbReference type="InterPro" id="IPR052056">
    <property type="entry name" value="Mono-ARTD/PARP"/>
</dbReference>
<dbReference type="PROSITE" id="PS51154">
    <property type="entry name" value="MACRO"/>
    <property type="match status" value="1"/>
</dbReference>
<dbReference type="GO" id="GO:0070212">
    <property type="term" value="P:protein poly-ADP-ribosylation"/>
    <property type="evidence" value="ECO:0007669"/>
    <property type="project" value="TreeGrafter"/>
</dbReference>
<comment type="subcellular location">
    <subcellularLocation>
        <location evidence="1">Nucleus</location>
    </subcellularLocation>
</comment>
<dbReference type="SUPFAM" id="SSF52949">
    <property type="entry name" value="Macro domain-like"/>
    <property type="match status" value="1"/>
</dbReference>
<dbReference type="InterPro" id="IPR043472">
    <property type="entry name" value="Macro_dom-like"/>
</dbReference>
<dbReference type="PANTHER" id="PTHR14453">
    <property type="entry name" value="PARP/ZINC FINGER CCCH TYPE DOMAIN CONTAINING PROTEIN"/>
    <property type="match status" value="1"/>
</dbReference>
<dbReference type="FunFam" id="3.90.228.10:FF:000008">
    <property type="entry name" value="Poly [ADP-ribose] polymerase"/>
    <property type="match status" value="1"/>
</dbReference>
<evidence type="ECO:0000259" key="9">
    <source>
        <dbReference type="PROSITE" id="PS51154"/>
    </source>
</evidence>
<keyword evidence="4 7" id="KW-0520">NAD</keyword>
<dbReference type="SMART" id="SM00506">
    <property type="entry name" value="A1pp"/>
    <property type="match status" value="1"/>
</dbReference>
<feature type="domain" description="PARP catalytic" evidence="8">
    <location>
        <begin position="153"/>
        <end position="347"/>
    </location>
</feature>
<dbReference type="GO" id="GO:0005737">
    <property type="term" value="C:cytoplasm"/>
    <property type="evidence" value="ECO:0007669"/>
    <property type="project" value="TreeGrafter"/>
</dbReference>
<dbReference type="Pfam" id="PF01661">
    <property type="entry name" value="Macro"/>
    <property type="match status" value="1"/>
</dbReference>
<dbReference type="Gene3D" id="3.90.228.10">
    <property type="match status" value="1"/>
</dbReference>
<proteinExistence type="inferred from homology"/>
<name>A0A673KEP4_9TELE</name>
<dbReference type="InterPro" id="IPR002589">
    <property type="entry name" value="Macro_dom"/>
</dbReference>
<comment type="similarity">
    <text evidence="6">Belongs to the ARTD/PARP family.</text>
</comment>
<evidence type="ECO:0000313" key="10">
    <source>
        <dbReference type="Ensembl" id="ENSSRHP00000064232.1"/>
    </source>
</evidence>
<protein>
    <recommendedName>
        <fullName evidence="7">Poly [ADP-ribose] polymerase</fullName>
        <shortName evidence="7">PARP</shortName>
        <ecNumber evidence="7">2.4.2.-</ecNumber>
    </recommendedName>
</protein>
<reference evidence="10" key="1">
    <citation type="submission" date="2025-08" db="UniProtKB">
        <authorList>
            <consortium name="Ensembl"/>
        </authorList>
    </citation>
    <scope>IDENTIFICATION</scope>
</reference>
<dbReference type="CDD" id="cd01439">
    <property type="entry name" value="TCCD_inducible_PARP_like"/>
    <property type="match status" value="1"/>
</dbReference>
<dbReference type="GO" id="GO:0005634">
    <property type="term" value="C:nucleus"/>
    <property type="evidence" value="ECO:0007669"/>
    <property type="project" value="UniProtKB-SubCell"/>
</dbReference>
<keyword evidence="5" id="KW-0539">Nucleus</keyword>
<dbReference type="Ensembl" id="ENSSRHT00000066009.1">
    <property type="protein sequence ID" value="ENSSRHP00000064232.1"/>
    <property type="gene ID" value="ENSSRHG00000031998.1"/>
</dbReference>
<dbReference type="GO" id="GO:0003950">
    <property type="term" value="F:NAD+ poly-ADP-ribosyltransferase activity"/>
    <property type="evidence" value="ECO:0007669"/>
    <property type="project" value="UniProtKB-UniRule"/>
</dbReference>
<sequence length="347" mass="38963">MFWQYWARKKLRPIFVALCLESKSRVSSSCFKVYTMQIGHLTLKVSSGDITKEKTDAIVNSSNKKFSLKSGVSKAILDGAGLQYVYFSTARKANDQETEIVTSSGNLPCKEIIHIVGCSSPADIQQKVLSVLMLCENRKFSSVAFPALGTASLPSNWEDMKGQSVVLIELNAGSQEFTDVEKEFRKTGLSSNIIKIERVQNCSLWRNYMIKKEELEDKNKHKNNEKHLFHGTGPHTTDQINNQGFNRSFAGMNAMYGNGTYFAVDPCYSAKGYCKPDANGHKRMYLAKVLVGEFTKGKKGLRTPPKRSSKGVNLYDSVTDKTKNPSMFVVFNDVQAYPEYLITFQKK</sequence>
<keyword evidence="11" id="KW-1185">Reference proteome</keyword>
<reference evidence="10" key="2">
    <citation type="submission" date="2025-09" db="UniProtKB">
        <authorList>
            <consortium name="Ensembl"/>
        </authorList>
    </citation>
    <scope>IDENTIFICATION</scope>
</reference>
<evidence type="ECO:0000256" key="2">
    <source>
        <dbReference type="ARBA" id="ARBA00022676"/>
    </source>
</evidence>
<evidence type="ECO:0000256" key="7">
    <source>
        <dbReference type="RuleBase" id="RU362114"/>
    </source>
</evidence>
<keyword evidence="2 7" id="KW-0328">Glycosyltransferase</keyword>
<dbReference type="SUPFAM" id="SSF56399">
    <property type="entry name" value="ADP-ribosylation"/>
    <property type="match status" value="1"/>
</dbReference>
<dbReference type="Proteomes" id="UP000472270">
    <property type="component" value="Unassembled WGS sequence"/>
</dbReference>
<evidence type="ECO:0000256" key="3">
    <source>
        <dbReference type="ARBA" id="ARBA00022679"/>
    </source>
</evidence>
<evidence type="ECO:0000256" key="6">
    <source>
        <dbReference type="ARBA" id="ARBA00024347"/>
    </source>
</evidence>
<dbReference type="AlphaFoldDB" id="A0A673KEP4"/>
<dbReference type="Gene3D" id="3.40.220.10">
    <property type="entry name" value="Leucine Aminopeptidase, subunit E, domain 1"/>
    <property type="match status" value="1"/>
</dbReference>
<dbReference type="PROSITE" id="PS51059">
    <property type="entry name" value="PARP_CATALYTIC"/>
    <property type="match status" value="1"/>
</dbReference>
<evidence type="ECO:0000259" key="8">
    <source>
        <dbReference type="PROSITE" id="PS51059"/>
    </source>
</evidence>
<evidence type="ECO:0000313" key="11">
    <source>
        <dbReference type="Proteomes" id="UP000472270"/>
    </source>
</evidence>
<evidence type="ECO:0000256" key="4">
    <source>
        <dbReference type="ARBA" id="ARBA00023027"/>
    </source>
</evidence>
<organism evidence="10 11">
    <name type="scientific">Sinocyclocheilus rhinocerous</name>
    <dbReference type="NCBI Taxonomy" id="307959"/>
    <lineage>
        <taxon>Eukaryota</taxon>
        <taxon>Metazoa</taxon>
        <taxon>Chordata</taxon>
        <taxon>Craniata</taxon>
        <taxon>Vertebrata</taxon>
        <taxon>Euteleostomi</taxon>
        <taxon>Actinopterygii</taxon>
        <taxon>Neopterygii</taxon>
        <taxon>Teleostei</taxon>
        <taxon>Ostariophysi</taxon>
        <taxon>Cypriniformes</taxon>
        <taxon>Cyprinidae</taxon>
        <taxon>Cyprininae</taxon>
        <taxon>Sinocyclocheilus</taxon>
    </lineage>
</organism>
<feature type="domain" description="Macro" evidence="9">
    <location>
        <begin position="30"/>
        <end position="193"/>
    </location>
</feature>
<dbReference type="EC" id="2.4.2.-" evidence="7"/>
<dbReference type="InterPro" id="IPR012317">
    <property type="entry name" value="Poly(ADP-ribose)pol_cat_dom"/>
</dbReference>
<dbReference type="GO" id="GO:0010629">
    <property type="term" value="P:negative regulation of gene expression"/>
    <property type="evidence" value="ECO:0007669"/>
    <property type="project" value="TreeGrafter"/>
</dbReference>
<evidence type="ECO:0000256" key="1">
    <source>
        <dbReference type="ARBA" id="ARBA00004123"/>
    </source>
</evidence>
<dbReference type="GO" id="GO:1990404">
    <property type="term" value="F:NAD+-protein mono-ADP-ribosyltransferase activity"/>
    <property type="evidence" value="ECO:0007669"/>
    <property type="project" value="TreeGrafter"/>
</dbReference>
<dbReference type="PANTHER" id="PTHR14453:SF106">
    <property type="entry name" value="POLY [ADP-RIBOSE] POLYMERASE"/>
    <property type="match status" value="1"/>
</dbReference>
<dbReference type="Pfam" id="PF00644">
    <property type="entry name" value="PARP"/>
    <property type="match status" value="1"/>
</dbReference>